<dbReference type="AlphaFoldDB" id="A0A1G8Q9R6"/>
<organism evidence="2 3">
    <name type="scientific">Lentzea albidocapillata subsp. violacea</name>
    <dbReference type="NCBI Taxonomy" id="128104"/>
    <lineage>
        <taxon>Bacteria</taxon>
        <taxon>Bacillati</taxon>
        <taxon>Actinomycetota</taxon>
        <taxon>Actinomycetes</taxon>
        <taxon>Pseudonocardiales</taxon>
        <taxon>Pseudonocardiaceae</taxon>
        <taxon>Lentzea</taxon>
    </lineage>
</organism>
<protein>
    <recommendedName>
        <fullName evidence="1">DUF2264 domain-containing protein</fullName>
    </recommendedName>
</protein>
<evidence type="ECO:0000313" key="3">
    <source>
        <dbReference type="Proteomes" id="UP000199682"/>
    </source>
</evidence>
<name>A0A1G8Q9R6_9PSEU</name>
<dbReference type="InterPro" id="IPR016624">
    <property type="entry name" value="UCP014753"/>
</dbReference>
<dbReference type="PIRSF" id="PIRSF014753">
    <property type="entry name" value="UCP014753"/>
    <property type="match status" value="1"/>
</dbReference>
<dbReference type="Pfam" id="PF10022">
    <property type="entry name" value="DUF2264"/>
    <property type="match status" value="1"/>
</dbReference>
<accession>A0A1G8Q9R6</accession>
<gene>
    <name evidence="2" type="ORF">SAMN04488074_101277</name>
</gene>
<dbReference type="InterPro" id="IPR049349">
    <property type="entry name" value="DUF2264_N"/>
</dbReference>
<evidence type="ECO:0000313" key="2">
    <source>
        <dbReference type="EMBL" id="SDJ01338.1"/>
    </source>
</evidence>
<evidence type="ECO:0000259" key="1">
    <source>
        <dbReference type="Pfam" id="PF10022"/>
    </source>
</evidence>
<sequence>MADHLLDGVAPYATPGGAQYRLPGRPGRAGLHSDGLEGYARTFLLAAFRIAGADGDVPAELIERYAEGLAHGTDPGHQYAWPAPADCSQQLVEAASIALALHETRRWLFDRFDSSVQDRIVAWLAAAAGKRTWQSNWVLFPVMVQQFLAGVGGPHDPAGISDGLDRIEQWYAGDGWYTDGAGRSFDYYAGWALHLYPLLWARMSGDRRRGEVYRERLRLFLEQYQHMFAGDGAPVYQGRSLCYRFACVAPLWLGELTDATPLPAGRSRRIASGVLRHFVERGVPDERGLLSLGWHGRFLPSTQHYSGPASPYWASKAFLGLLLPADHPAWTVPESAAPIDDGDQVVAMPGPGWLLHATRHDGVVRVVNHGSDRARHLSADGIDDPHYTRFGYSSHAAPQVGEDARVRAVDGHLAVIGPDGVVSRRRRIEAIAVHDRFAASAYEDGPVRVETASIVRGPWELRVHRVTAPPGHVVRDGGYALAGSRPPSVGTGDRWGQVGVPDGLTSVVVALHGFCAAATTEAMDANAFGVCSATPYLVAPDHPGGSAVYVSLIVLTGDRVDPAALRESVTASVAGDRATMRLPDGERIEVVLGAQVTYARYPVDGAPVRWPADDAAGTGV</sequence>
<reference evidence="3" key="1">
    <citation type="submission" date="2016-10" db="EMBL/GenBank/DDBJ databases">
        <authorList>
            <person name="Varghese N."/>
            <person name="Submissions S."/>
        </authorList>
    </citation>
    <scope>NUCLEOTIDE SEQUENCE [LARGE SCALE GENOMIC DNA]</scope>
    <source>
        <strain evidence="3">DSM 44796</strain>
    </source>
</reference>
<dbReference type="PANTHER" id="PTHR35339">
    <property type="entry name" value="LINALOOL DEHYDRATASE_ISOMERASE DOMAIN-CONTAINING PROTEIN"/>
    <property type="match status" value="1"/>
</dbReference>
<dbReference type="EMBL" id="FNET01000001">
    <property type="protein sequence ID" value="SDJ01338.1"/>
    <property type="molecule type" value="Genomic_DNA"/>
</dbReference>
<dbReference type="Proteomes" id="UP000199682">
    <property type="component" value="Unassembled WGS sequence"/>
</dbReference>
<proteinExistence type="predicted"/>
<feature type="domain" description="DUF2264" evidence="1">
    <location>
        <begin position="2"/>
        <end position="335"/>
    </location>
</feature>
<dbReference type="PANTHER" id="PTHR35339:SF4">
    <property type="entry name" value="LINALOOL DEHYDRATASE_ISOMERASE DOMAIN-CONTAINING PROTEIN"/>
    <property type="match status" value="1"/>
</dbReference>